<dbReference type="SUPFAM" id="SSF50249">
    <property type="entry name" value="Nucleic acid-binding proteins"/>
    <property type="match status" value="1"/>
</dbReference>
<evidence type="ECO:0000256" key="4">
    <source>
        <dbReference type="ARBA" id="ARBA00022980"/>
    </source>
</evidence>
<comment type="similarity">
    <text evidence="1 8">Belongs to the universal ribosomal protein uS17 family.</text>
</comment>
<feature type="domain" description="Small ribosomal subunit protein uS17 N-terminal" evidence="9">
    <location>
        <begin position="147"/>
        <end position="212"/>
    </location>
</feature>
<sequence length="297" mass="33751">MTQRSFALLMIQASYYISSHHHRRSERFHNELKLHPAASCNCDIKSNDSSSNTLGQRCYSKPVRTPLPSDTLTAAAAAVAGPLPADPVSHNFHRGGCMNVGWEWPGQSTGQRGKEPTDALTNVSDCTISPLSEPPWKPRMSCWIVKSERAFQKQPTIFLNRKKGLGPKRRKPMRYSRNVGLGFKTPREALEGTYIDKKCPFTGNISIRGRILTGVVQKMKMQRTIVIRRDYLHYIRKYNRFEKRHRNMSVHLSPCFRDVEIGDVVTIGECRPLSKTVRFNVLKVSKGTGSKKSFKKF</sequence>
<dbReference type="FunFam" id="2.40.50.1000:FF:000002">
    <property type="entry name" value="40S ribosomal protein S11"/>
    <property type="match status" value="1"/>
</dbReference>
<protein>
    <recommendedName>
        <fullName evidence="6">Small ribosomal subunit protein uS17</fullName>
    </recommendedName>
    <alternativeName>
        <fullName evidence="7">40S ribosomal protein S11</fullName>
    </alternativeName>
</protein>
<keyword evidence="3" id="KW-0694">RNA-binding</keyword>
<keyword evidence="2" id="KW-0699">rRNA-binding</keyword>
<dbReference type="CDD" id="cd00364">
    <property type="entry name" value="Ribosomal_uS17"/>
    <property type="match status" value="1"/>
</dbReference>
<dbReference type="AlphaFoldDB" id="A0A0M9A8U8"/>
<dbReference type="PROSITE" id="PS00056">
    <property type="entry name" value="RIBOSOMAL_S17"/>
    <property type="match status" value="1"/>
</dbReference>
<evidence type="ECO:0000259" key="9">
    <source>
        <dbReference type="Pfam" id="PF16205"/>
    </source>
</evidence>
<dbReference type="Pfam" id="PF16205">
    <property type="entry name" value="Ribosomal_S17_N"/>
    <property type="match status" value="1"/>
</dbReference>
<dbReference type="PRINTS" id="PR00973">
    <property type="entry name" value="RIBOSOMALS17"/>
</dbReference>
<gene>
    <name evidence="10" type="ORF">WN51_08585</name>
</gene>
<dbReference type="InterPro" id="IPR032440">
    <property type="entry name" value="Ribosomal_uS17_N"/>
</dbReference>
<dbReference type="GO" id="GO:0006412">
    <property type="term" value="P:translation"/>
    <property type="evidence" value="ECO:0007669"/>
    <property type="project" value="InterPro"/>
</dbReference>
<evidence type="ECO:0000256" key="5">
    <source>
        <dbReference type="ARBA" id="ARBA00023274"/>
    </source>
</evidence>
<dbReference type="OrthoDB" id="10254436at2759"/>
<evidence type="ECO:0000256" key="1">
    <source>
        <dbReference type="ARBA" id="ARBA00010254"/>
    </source>
</evidence>
<dbReference type="PANTHER" id="PTHR10744">
    <property type="entry name" value="40S RIBOSOMAL PROTEIN S11 FAMILY MEMBER"/>
    <property type="match status" value="1"/>
</dbReference>
<evidence type="ECO:0000256" key="2">
    <source>
        <dbReference type="ARBA" id="ARBA00022730"/>
    </source>
</evidence>
<dbReference type="GO" id="GO:0022627">
    <property type="term" value="C:cytosolic small ribosomal subunit"/>
    <property type="evidence" value="ECO:0007669"/>
    <property type="project" value="TreeGrafter"/>
</dbReference>
<dbReference type="InterPro" id="IPR012340">
    <property type="entry name" value="NA-bd_OB-fold"/>
</dbReference>
<dbReference type="Pfam" id="PF00366">
    <property type="entry name" value="Ribosomal_S17"/>
    <property type="match status" value="1"/>
</dbReference>
<evidence type="ECO:0000256" key="8">
    <source>
        <dbReference type="RuleBase" id="RU003872"/>
    </source>
</evidence>
<evidence type="ECO:0000313" key="10">
    <source>
        <dbReference type="EMBL" id="KOX78826.1"/>
    </source>
</evidence>
<dbReference type="Gene3D" id="2.40.50.1000">
    <property type="match status" value="1"/>
</dbReference>
<dbReference type="STRING" id="166423.A0A0M9A8U8"/>
<dbReference type="InterPro" id="IPR028333">
    <property type="entry name" value="Ribosomal_uS17_arc/euk"/>
</dbReference>
<keyword evidence="5 8" id="KW-0687">Ribonucleoprotein</keyword>
<dbReference type="InterPro" id="IPR019979">
    <property type="entry name" value="Ribosomal_uS17_CS"/>
</dbReference>
<evidence type="ECO:0000256" key="3">
    <source>
        <dbReference type="ARBA" id="ARBA00022884"/>
    </source>
</evidence>
<accession>A0A0M9A8U8</accession>
<keyword evidence="4 8" id="KW-0689">Ribosomal protein</keyword>
<name>A0A0M9A8U8_9HYME</name>
<keyword evidence="11" id="KW-1185">Reference proteome</keyword>
<reference evidence="10 11" key="1">
    <citation type="submission" date="2015-07" db="EMBL/GenBank/DDBJ databases">
        <title>The genome of Melipona quadrifasciata.</title>
        <authorList>
            <person name="Pan H."/>
            <person name="Kapheim K."/>
        </authorList>
    </citation>
    <scope>NUCLEOTIDE SEQUENCE [LARGE SCALE GENOMIC DNA]</scope>
    <source>
        <strain evidence="10">0111107301</strain>
        <tissue evidence="10">Whole body</tissue>
    </source>
</reference>
<organism evidence="10 11">
    <name type="scientific">Melipona quadrifasciata</name>
    <dbReference type="NCBI Taxonomy" id="166423"/>
    <lineage>
        <taxon>Eukaryota</taxon>
        <taxon>Metazoa</taxon>
        <taxon>Ecdysozoa</taxon>
        <taxon>Arthropoda</taxon>
        <taxon>Hexapoda</taxon>
        <taxon>Insecta</taxon>
        <taxon>Pterygota</taxon>
        <taxon>Neoptera</taxon>
        <taxon>Endopterygota</taxon>
        <taxon>Hymenoptera</taxon>
        <taxon>Apocrita</taxon>
        <taxon>Aculeata</taxon>
        <taxon>Apoidea</taxon>
        <taxon>Anthophila</taxon>
        <taxon>Apidae</taxon>
        <taxon>Melipona</taxon>
    </lineage>
</organism>
<proteinExistence type="inferred from homology"/>
<evidence type="ECO:0000313" key="11">
    <source>
        <dbReference type="Proteomes" id="UP000053105"/>
    </source>
</evidence>
<dbReference type="InterPro" id="IPR000266">
    <property type="entry name" value="Ribosomal_uS17"/>
</dbReference>
<dbReference type="GO" id="GO:0003735">
    <property type="term" value="F:structural constituent of ribosome"/>
    <property type="evidence" value="ECO:0007669"/>
    <property type="project" value="InterPro"/>
</dbReference>
<evidence type="ECO:0000256" key="7">
    <source>
        <dbReference type="ARBA" id="ARBA00035471"/>
    </source>
</evidence>
<dbReference type="NCBIfam" id="TIGR03630">
    <property type="entry name" value="uS17_arch"/>
    <property type="match status" value="1"/>
</dbReference>
<dbReference type="EMBL" id="KQ435719">
    <property type="protein sequence ID" value="KOX78826.1"/>
    <property type="molecule type" value="Genomic_DNA"/>
</dbReference>
<dbReference type="GO" id="GO:0019843">
    <property type="term" value="F:rRNA binding"/>
    <property type="evidence" value="ECO:0007669"/>
    <property type="project" value="UniProtKB-KW"/>
</dbReference>
<dbReference type="PANTHER" id="PTHR10744:SF9">
    <property type="entry name" value="40S RIBOSOMAL PROTEIN S11-RELATED"/>
    <property type="match status" value="1"/>
</dbReference>
<evidence type="ECO:0000256" key="6">
    <source>
        <dbReference type="ARBA" id="ARBA00035164"/>
    </source>
</evidence>
<dbReference type="Proteomes" id="UP000053105">
    <property type="component" value="Unassembled WGS sequence"/>
</dbReference>